<sequence>MNIDFNKKPIVIFTGPSGVGKGTIEKILFEDEELRLKLSCSATTRKPREGEVNGIHYFFISKEEFKSKIDSNSFLEYSFHFDNYYGTLFEEIDRIHNSNKIPFLEIETNGAKQILKNVLTNKQYKIITLFLLPPSIEELKSRIENRNTENDEAIQKRLLKAEEEISDSNIFQYKIINDDALKAAKDIKRIILNEIEKK</sequence>
<evidence type="ECO:0000256" key="8">
    <source>
        <dbReference type="ARBA" id="ARBA00022741"/>
    </source>
</evidence>
<feature type="domain" description="Guanylate kinase-like" evidence="14">
    <location>
        <begin position="8"/>
        <end position="192"/>
    </location>
</feature>
<dbReference type="PROSITE" id="PS00856">
    <property type="entry name" value="GUANYLATE_KINASE_1"/>
    <property type="match status" value="1"/>
</dbReference>
<evidence type="ECO:0000256" key="6">
    <source>
        <dbReference type="ARBA" id="ARBA00022490"/>
    </source>
</evidence>
<dbReference type="PANTHER" id="PTHR23117">
    <property type="entry name" value="GUANYLATE KINASE-RELATED"/>
    <property type="match status" value="1"/>
</dbReference>
<dbReference type="SUPFAM" id="SSF52540">
    <property type="entry name" value="P-loop containing nucleoside triphosphate hydrolases"/>
    <property type="match status" value="1"/>
</dbReference>
<dbReference type="InterPro" id="IPR027417">
    <property type="entry name" value="P-loop_NTPase"/>
</dbReference>
<comment type="function">
    <text evidence="1 13">Essential for recycling GMP and indirectly, cGMP.</text>
</comment>
<evidence type="ECO:0000256" key="4">
    <source>
        <dbReference type="ARBA" id="ARBA00012961"/>
    </source>
</evidence>
<comment type="similarity">
    <text evidence="3 13">Belongs to the guanylate kinase family.</text>
</comment>
<dbReference type="InterPro" id="IPR017665">
    <property type="entry name" value="Guanylate_kinase"/>
</dbReference>
<dbReference type="GO" id="GO:0005524">
    <property type="term" value="F:ATP binding"/>
    <property type="evidence" value="ECO:0007669"/>
    <property type="project" value="UniProtKB-UniRule"/>
</dbReference>
<dbReference type="InterPro" id="IPR020590">
    <property type="entry name" value="Guanylate_kinase_CS"/>
</dbReference>
<evidence type="ECO:0000313" key="15">
    <source>
        <dbReference type="EMBL" id="VEU75488.1"/>
    </source>
</evidence>
<keyword evidence="7 13" id="KW-0808">Transferase</keyword>
<comment type="subcellular location">
    <subcellularLocation>
        <location evidence="2 13">Cytoplasm</location>
    </subcellularLocation>
</comment>
<dbReference type="CDD" id="cd00071">
    <property type="entry name" value="GMPK"/>
    <property type="match status" value="1"/>
</dbReference>
<keyword evidence="9 13" id="KW-0418">Kinase</keyword>
<reference evidence="15 16" key="1">
    <citation type="submission" date="2019-01" db="EMBL/GenBank/DDBJ databases">
        <authorList>
            <consortium name="Pathogen Informatics"/>
        </authorList>
    </citation>
    <scope>NUCLEOTIDE SEQUENCE [LARGE SCALE GENOMIC DNA]</scope>
    <source>
        <strain evidence="15 16">NCTC10168</strain>
    </source>
</reference>
<feature type="binding site" evidence="13">
    <location>
        <begin position="15"/>
        <end position="22"/>
    </location>
    <ligand>
        <name>ATP</name>
        <dbReference type="ChEBI" id="CHEBI:30616"/>
    </ligand>
</feature>
<evidence type="ECO:0000256" key="1">
    <source>
        <dbReference type="ARBA" id="ARBA00003531"/>
    </source>
</evidence>
<dbReference type="KEGG" id="mmau:NCTC10168_00410"/>
<dbReference type="FunFam" id="3.30.63.10:FF:000005">
    <property type="entry name" value="Guanylate kinase"/>
    <property type="match status" value="1"/>
</dbReference>
<evidence type="ECO:0000256" key="10">
    <source>
        <dbReference type="ARBA" id="ARBA00022840"/>
    </source>
</evidence>
<keyword evidence="10 13" id="KW-0067">ATP-binding</keyword>
<dbReference type="EC" id="2.7.4.8" evidence="4 13"/>
<dbReference type="GO" id="GO:0004385">
    <property type="term" value="F:GMP kinase activity"/>
    <property type="evidence" value="ECO:0007669"/>
    <property type="project" value="UniProtKB-UniRule"/>
</dbReference>
<dbReference type="AlphaFoldDB" id="A0A449B4M9"/>
<dbReference type="EMBL" id="LR215037">
    <property type="protein sequence ID" value="VEU75488.1"/>
    <property type="molecule type" value="Genomic_DNA"/>
</dbReference>
<dbReference type="PROSITE" id="PS50052">
    <property type="entry name" value="GUANYLATE_KINASE_2"/>
    <property type="match status" value="1"/>
</dbReference>
<dbReference type="InterPro" id="IPR008145">
    <property type="entry name" value="GK/Ca_channel_bsu"/>
</dbReference>
<evidence type="ECO:0000256" key="13">
    <source>
        <dbReference type="HAMAP-Rule" id="MF_00328"/>
    </source>
</evidence>
<evidence type="ECO:0000256" key="9">
    <source>
        <dbReference type="ARBA" id="ARBA00022777"/>
    </source>
</evidence>
<evidence type="ECO:0000256" key="3">
    <source>
        <dbReference type="ARBA" id="ARBA00005790"/>
    </source>
</evidence>
<dbReference type="SMART" id="SM00072">
    <property type="entry name" value="GuKc"/>
    <property type="match status" value="1"/>
</dbReference>
<evidence type="ECO:0000256" key="11">
    <source>
        <dbReference type="ARBA" id="ARBA00030128"/>
    </source>
</evidence>
<dbReference type="RefSeq" id="WP_129646624.1">
    <property type="nucleotide sequence ID" value="NZ_LR215037.1"/>
</dbReference>
<dbReference type="HAMAP" id="MF_00328">
    <property type="entry name" value="Guanylate_kinase"/>
    <property type="match status" value="1"/>
</dbReference>
<evidence type="ECO:0000256" key="12">
    <source>
        <dbReference type="ARBA" id="ARBA00048594"/>
    </source>
</evidence>
<evidence type="ECO:0000313" key="16">
    <source>
        <dbReference type="Proteomes" id="UP000290243"/>
    </source>
</evidence>
<name>A0A449B4M9_9BACT</name>
<dbReference type="NCBIfam" id="TIGR03263">
    <property type="entry name" value="guanyl_kin"/>
    <property type="match status" value="1"/>
</dbReference>
<evidence type="ECO:0000256" key="2">
    <source>
        <dbReference type="ARBA" id="ARBA00004496"/>
    </source>
</evidence>
<evidence type="ECO:0000259" key="14">
    <source>
        <dbReference type="PROSITE" id="PS50052"/>
    </source>
</evidence>
<proteinExistence type="inferred from homology"/>
<protein>
    <recommendedName>
        <fullName evidence="5 13">Guanylate kinase</fullName>
        <ecNumber evidence="4 13">2.7.4.8</ecNumber>
    </recommendedName>
    <alternativeName>
        <fullName evidence="11 13">GMP kinase</fullName>
    </alternativeName>
</protein>
<dbReference type="OrthoDB" id="9808150at2"/>
<comment type="catalytic activity">
    <reaction evidence="12 13">
        <text>GMP + ATP = GDP + ADP</text>
        <dbReference type="Rhea" id="RHEA:20780"/>
        <dbReference type="ChEBI" id="CHEBI:30616"/>
        <dbReference type="ChEBI" id="CHEBI:58115"/>
        <dbReference type="ChEBI" id="CHEBI:58189"/>
        <dbReference type="ChEBI" id="CHEBI:456216"/>
        <dbReference type="EC" id="2.7.4.8"/>
    </reaction>
</comment>
<gene>
    <name evidence="13 15" type="primary">gmk</name>
    <name evidence="15" type="ORF">NCTC10168_00410</name>
</gene>
<organism evidence="15 16">
    <name type="scientific">Mycoplasmopsis maculosa</name>
    <dbReference type="NCBI Taxonomy" id="114885"/>
    <lineage>
        <taxon>Bacteria</taxon>
        <taxon>Bacillati</taxon>
        <taxon>Mycoplasmatota</taxon>
        <taxon>Mycoplasmoidales</taxon>
        <taxon>Metamycoplasmataceae</taxon>
        <taxon>Mycoplasmopsis</taxon>
    </lineage>
</organism>
<dbReference type="Gene3D" id="3.40.50.300">
    <property type="entry name" value="P-loop containing nucleotide triphosphate hydrolases"/>
    <property type="match status" value="1"/>
</dbReference>
<evidence type="ECO:0000256" key="7">
    <source>
        <dbReference type="ARBA" id="ARBA00022679"/>
    </source>
</evidence>
<keyword evidence="6 13" id="KW-0963">Cytoplasm</keyword>
<dbReference type="PANTHER" id="PTHR23117:SF13">
    <property type="entry name" value="GUANYLATE KINASE"/>
    <property type="match status" value="1"/>
</dbReference>
<keyword evidence="8 13" id="KW-0547">Nucleotide-binding</keyword>
<accession>A0A449B4M9</accession>
<dbReference type="InterPro" id="IPR008144">
    <property type="entry name" value="Guanylate_kin-like_dom"/>
</dbReference>
<dbReference type="Pfam" id="PF00625">
    <property type="entry name" value="Guanylate_kin"/>
    <property type="match status" value="1"/>
</dbReference>
<evidence type="ECO:0000256" key="5">
    <source>
        <dbReference type="ARBA" id="ARBA00016296"/>
    </source>
</evidence>
<dbReference type="GO" id="GO:0005829">
    <property type="term" value="C:cytosol"/>
    <property type="evidence" value="ECO:0007669"/>
    <property type="project" value="TreeGrafter"/>
</dbReference>
<keyword evidence="16" id="KW-1185">Reference proteome</keyword>
<dbReference type="Proteomes" id="UP000290243">
    <property type="component" value="Chromosome"/>
</dbReference>